<evidence type="ECO:0000259" key="7">
    <source>
        <dbReference type="Pfam" id="PF21807"/>
    </source>
</evidence>
<feature type="compositionally biased region" description="Basic and acidic residues" evidence="1">
    <location>
        <begin position="1646"/>
        <end position="1663"/>
    </location>
</feature>
<dbReference type="FunFam" id="1.10.1900.40:FF:000002">
    <property type="entry name" value="Erythrocyte membrane protein 1, PfEMP1"/>
    <property type="match status" value="1"/>
</dbReference>
<dbReference type="FunFam" id="1.20.58.830:FF:000001">
    <property type="entry name" value="Erythrocyte membrane protein 1, PfEMP1"/>
    <property type="match status" value="1"/>
</dbReference>
<evidence type="ECO:0000313" key="9">
    <source>
        <dbReference type="EMBL" id="AAA75399.1"/>
    </source>
</evidence>
<dbReference type="VEuPathDB" id="PlasmoDB:PfKH01_080012900"/>
<dbReference type="VEuPathDB" id="PlasmoDB:PfKE01_000006800"/>
<dbReference type="Pfam" id="PF03011">
    <property type="entry name" value="PFEMP"/>
    <property type="match status" value="2"/>
</dbReference>
<dbReference type="VEuPathDB" id="PlasmoDB:PfHB3_120045800"/>
<evidence type="ECO:0000259" key="3">
    <source>
        <dbReference type="Pfam" id="PF05424"/>
    </source>
</evidence>
<dbReference type="InterPro" id="IPR049158">
    <property type="entry name" value="PfEMP1_CIDRalpha1_dom"/>
</dbReference>
<dbReference type="VEuPathDB" id="PlasmoDB:PfNF54_040026900"/>
<feature type="compositionally biased region" description="Basic and acidic residues" evidence="1">
    <location>
        <begin position="1616"/>
        <end position="1636"/>
    </location>
</feature>
<feature type="domain" description="Duffy-binding-like" evidence="8">
    <location>
        <begin position="333"/>
        <end position="502"/>
    </location>
</feature>
<feature type="compositionally biased region" description="Basic and acidic residues" evidence="1">
    <location>
        <begin position="764"/>
        <end position="788"/>
    </location>
</feature>
<feature type="domain" description="PfEMP1 CIDRalpha1" evidence="7">
    <location>
        <begin position="541"/>
        <end position="593"/>
    </location>
</feature>
<feature type="compositionally biased region" description="Polar residues" evidence="1">
    <location>
        <begin position="930"/>
        <end position="942"/>
    </location>
</feature>
<evidence type="ECO:0000259" key="4">
    <source>
        <dbReference type="Pfam" id="PF15445"/>
    </source>
</evidence>
<evidence type="ECO:0000259" key="2">
    <source>
        <dbReference type="Pfam" id="PF03011"/>
    </source>
</evidence>
<dbReference type="InterPro" id="IPR054595">
    <property type="entry name" value="DBL_C"/>
</dbReference>
<feature type="region of interest" description="Disordered" evidence="1">
    <location>
        <begin position="416"/>
        <end position="443"/>
    </location>
</feature>
<dbReference type="VEuPathDB" id="PlasmoDB:PF3D7_0421300"/>
<dbReference type="InterPro" id="IPR008602">
    <property type="entry name" value="Duffy-antigen-binding"/>
</dbReference>
<dbReference type="FunFam" id="1.10.1900.40:FF:000001">
    <property type="entry name" value="Erythrocyte membrane protein 1"/>
    <property type="match status" value="1"/>
</dbReference>
<dbReference type="VEuPathDB" id="PlasmoDB:PfGN01_080005400"/>
<feature type="compositionally biased region" description="Acidic residues" evidence="1">
    <location>
        <begin position="796"/>
        <end position="824"/>
    </location>
</feature>
<feature type="domain" description="Duffy-binding-like" evidence="2">
    <location>
        <begin position="614"/>
        <end position="766"/>
    </location>
</feature>
<dbReference type="InterPro" id="IPR041480">
    <property type="entry name" value="CIDR1_gamma"/>
</dbReference>
<dbReference type="FunFam" id="1.20.58.830:FF:000022">
    <property type="entry name" value="Erythrocyte membrane protein 1, PfEMP1"/>
    <property type="match status" value="1"/>
</dbReference>
<dbReference type="VEuPathDB" id="PlasmoDB:PfNF135_110005200"/>
<feature type="region of interest" description="Disordered" evidence="1">
    <location>
        <begin position="1"/>
        <end position="24"/>
    </location>
</feature>
<evidence type="ECO:0000256" key="1">
    <source>
        <dbReference type="SAM" id="MobiDB-lite"/>
    </source>
</evidence>
<dbReference type="VEuPathDB" id="PlasmoDB:PfKH02_050005500"/>
<dbReference type="VEuPathDB" id="PlasmoDB:Pf7G8_140084600"/>
<organism evidence="9">
    <name type="scientific">Plasmodium falciparum</name>
    <name type="common">malaria parasite P. falciparum</name>
    <dbReference type="NCBI Taxonomy" id="5833"/>
    <lineage>
        <taxon>Eukaryota</taxon>
        <taxon>Sar</taxon>
        <taxon>Alveolata</taxon>
        <taxon>Apicomplexa</taxon>
        <taxon>Aconoidasida</taxon>
        <taxon>Haemosporida</taxon>
        <taxon>Plasmodiidae</taxon>
        <taxon>Plasmodium</taxon>
        <taxon>Plasmodium (Laverania)</taxon>
    </lineage>
</organism>
<dbReference type="InterPro" id="IPR044932">
    <property type="entry name" value="PfEMP1_ATS_sf"/>
</dbReference>
<dbReference type="Pfam" id="PF15447">
    <property type="entry name" value="NTS"/>
    <property type="match status" value="1"/>
</dbReference>
<dbReference type="VEuPathDB" id="PlasmoDB:PfCD01_080039400"/>
<feature type="domain" description="Duffy-antigen binding" evidence="3">
    <location>
        <begin position="903"/>
        <end position="1124"/>
    </location>
</feature>
<feature type="compositionally biased region" description="Gly residues" evidence="1">
    <location>
        <begin position="1"/>
        <end position="16"/>
    </location>
</feature>
<evidence type="ECO:0000259" key="5">
    <source>
        <dbReference type="Pfam" id="PF15447"/>
    </source>
</evidence>
<dbReference type="Gene3D" id="1.10.1900.40">
    <property type="entry name" value="Acidic terminal segments, variant surface antigen of PfEMP1"/>
    <property type="match status" value="2"/>
</dbReference>
<feature type="compositionally biased region" description="Polar residues" evidence="1">
    <location>
        <begin position="1285"/>
        <end position="1297"/>
    </location>
</feature>
<dbReference type="Pfam" id="PF21807">
    <property type="entry name" value="PfEMP1_CIDRalpha1_dom"/>
    <property type="match status" value="1"/>
</dbReference>
<feature type="region of interest" description="Disordered" evidence="1">
    <location>
        <begin position="1271"/>
        <end position="1297"/>
    </location>
</feature>
<feature type="domain" description="Duffy-antigen binding" evidence="3">
    <location>
        <begin position="136"/>
        <end position="329"/>
    </location>
</feature>
<protein>
    <submittedName>
        <fullName evidence="9">Variant-specific surface protein</fullName>
    </submittedName>
</protein>
<feature type="region of interest" description="Disordered" evidence="1">
    <location>
        <begin position="1027"/>
        <end position="1048"/>
    </location>
</feature>
<dbReference type="VEuPathDB" id="PlasmoDB:PfML01_070016400"/>
<feature type="domain" description="Plasmodium falciparum erythrocyte membrane protein 1 acidic terminal segment" evidence="4">
    <location>
        <begin position="1717"/>
        <end position="2181"/>
    </location>
</feature>
<dbReference type="VEuPathDB" id="PlasmoDB:Pf7G8-2_000552900"/>
<feature type="region of interest" description="Disordered" evidence="1">
    <location>
        <begin position="971"/>
        <end position="999"/>
    </location>
</feature>
<dbReference type="FunFam" id="1.20.1310.20:FF:000001">
    <property type="entry name" value="Erythrocyte membrane protein 1, PfEMP1"/>
    <property type="match status" value="1"/>
</dbReference>
<dbReference type="VEuPathDB" id="PlasmoDB:PfSD01_080014500"/>
<dbReference type="Pfam" id="PF05424">
    <property type="entry name" value="Duffy_binding"/>
    <property type="match status" value="2"/>
</dbReference>
<dbReference type="GO" id="GO:0046789">
    <property type="term" value="F:host cell surface receptor binding"/>
    <property type="evidence" value="ECO:0007669"/>
    <property type="project" value="InterPro"/>
</dbReference>
<dbReference type="InterPro" id="IPR029211">
    <property type="entry name" value="PfEMP1_ATS"/>
</dbReference>
<feature type="domain" description="Duffy-binding-like" evidence="2">
    <location>
        <begin position="1453"/>
        <end position="1586"/>
    </location>
</feature>
<reference evidence="9" key="1">
    <citation type="journal article" date="1995" name="Cell">
        <title>The large diverse gene family var encodes proteins involved in cytoadherence and antigenic variation of Plasmodium falciparum-infected erythrocytes.</title>
        <authorList>
            <person name="Su X.Z."/>
            <person name="Heatwole V.M."/>
            <person name="Wertheimer S.P."/>
            <person name="Guinet F."/>
            <person name="Herrfeldt J.A."/>
            <person name="Peterson D.S."/>
            <person name="Ravetch J.A."/>
            <person name="Wellems T.E."/>
        </authorList>
    </citation>
    <scope>NUCLEOTIDE SEQUENCE</scope>
    <source>
        <strain evidence="9">Dd2</strain>
    </source>
</reference>
<feature type="compositionally biased region" description="Acidic residues" evidence="1">
    <location>
        <begin position="1604"/>
        <end position="1615"/>
    </location>
</feature>
<dbReference type="FunFam" id="1.20.58.1930:FF:000001">
    <property type="entry name" value="Erythrocyte membrane protein 1, PfEMP1"/>
    <property type="match status" value="1"/>
</dbReference>
<feature type="domain" description="Cysteine-rich interdomain region 1 gamma" evidence="6">
    <location>
        <begin position="1386"/>
        <end position="1435"/>
    </location>
</feature>
<evidence type="ECO:0000259" key="8">
    <source>
        <dbReference type="Pfam" id="PF22672"/>
    </source>
</evidence>
<dbReference type="PIR" id="T28634">
    <property type="entry name" value="T28634"/>
</dbReference>
<accession>Q26034</accession>
<feature type="compositionally biased region" description="Polar residues" evidence="1">
    <location>
        <begin position="1027"/>
        <end position="1047"/>
    </location>
</feature>
<proteinExistence type="predicted"/>
<dbReference type="InterPro" id="IPR004258">
    <property type="entry name" value="DBL"/>
</dbReference>
<dbReference type="VEuPathDB" id="PlasmoDB:PfTG01_110055900"/>
<dbReference type="VEuPathDB" id="PlasmoDB:PfGB4_120045600"/>
<dbReference type="Gene3D" id="1.20.1310.20">
    <property type="entry name" value="Duffy-antigen binding domain"/>
    <property type="match status" value="2"/>
</dbReference>
<dbReference type="Pfam" id="PF18562">
    <property type="entry name" value="CIDR1_gamma"/>
    <property type="match status" value="1"/>
</dbReference>
<dbReference type="VEuPathDB" id="PlasmoDB:PfNF166_010005000"/>
<feature type="compositionally biased region" description="Polar residues" evidence="1">
    <location>
        <begin position="1585"/>
        <end position="1601"/>
    </location>
</feature>
<dbReference type="VEuPathDB" id="PlasmoDB:PfIT_120045600"/>
<dbReference type="InterPro" id="IPR029210">
    <property type="entry name" value="PfEMP1_NTS"/>
</dbReference>
<feature type="domain" description="Plasmodium falciparum erythrocyte membrane protein-1 N-terminal segment" evidence="5">
    <location>
        <begin position="31"/>
        <end position="67"/>
    </location>
</feature>
<feature type="region of interest" description="Disordered" evidence="1">
    <location>
        <begin position="920"/>
        <end position="945"/>
    </location>
</feature>
<dbReference type="VEuPathDB" id="PlasmoDB:PfDd2_120045900"/>
<gene>
    <name evidence="9" type="primary">var-7</name>
</gene>
<feature type="domain" description="Duffy-binding-like" evidence="8">
    <location>
        <begin position="1190"/>
        <end position="1341"/>
    </location>
</feature>
<sequence length="2182" mass="248724">MEPGGSGGRGSGGSSSGKGKKDTSEYIYVSDAKDLLDRVGEKVYEEKVKNGDAKKYIEALKGNLNTANGRSSETASSIETCTLVKEYYERVNGDGKRHPCRKDAKNEDVNRFSDTLGGQCTYNRIKDSQQGDNKVGACAPYRRLHLCDYNLESIDTTSTTHKLLLEVCMAAKYEGNSINTHYTQHQRTNEDSASQLCTVLARSFADIGDIVRGKDLYLGYDNKEKEQRKKLEQKLKDIFKKIHKDVMKTNGAQERYIDDAKGGDFFQLREDWWTSNRETVWKALICHAPKEANYFIKTACNVGKGTNGQCHCIGGDVPTYFDYVPQYLRWFEEWAEDFCRKKKKKLENLQKQCRDYEQNLYCSGNGYDCTKTIYKKGKLVIGEHCTNCSVWCRMYETWIDNQKKEFLKQKRKYETEISGGGSGKSPKRTKRAARSSSSSDDNGYESKFYKKLKEVGYQDVDKFLKILNKEGICQKQPQVGNEKADNVDFTNEKYVKTFSRTEICEPCPWCGLEKGGPPWKVKGDKTCGSAKTKTYDPKNITDIPVLYPDKSQQNILKKYKNFCEKGAPGGGQIKKWQCYYDEHRPSSKNNNNCVEGTWDKFTQGKQTVKSYNVFFWDWVHDMLHDSVEWKTELSKCINNNTNGNTCRNNNKCKTDCGCFQKWVEKKQQEWMAIKDHFGKQTDIVQQKGLIVFSPYGVLDLVLKGGNLLQNIKDVHGDTDDIKHIKKLLDEEDAVAVVLGGKDNTTIDKLLQHEKEQAEQCKQKQEECEKKAQQESRGRSAETREDERTQQPADSAGEVEEEEDDDDYDEDDEDDDVVQEEEEGKEEGTVTEVTEVTEVVEETVTEQEGVKPCDIVGKLFEDDKSLKEACGLKYGPGGKEKFPNWKCVTPSGVSTATSGKDGAICVPPRRRRLYVGGLSQWASRGGDETTEVSSEATSAPSQSESEKLRTAFIESAAIETFFLWHKYKEEKKPPATQDGAGLGVSLPEPSPPGEDPQTQLQQTGVIPPDFLRQMFYTLADYKDILYSGSNDTSDTTGKQTPSSSNDNLKNIVLEASGSTEQEKEKMKQIQAKIKKILNGATSGVPPVTKNSVKTPQQTWWENIAKDIWNAMVCALTYKENDARGTSAKIEQNKDLKKALWDEANKNTPIEKYQYTNVKLEDESGAKSNDTIQPPTLKNFVEIPTFFRWLHEWGNSFCFERAKRLAQIKHECMDEDGEKQYSGDGEYCEEIFSKQYNVLQDLSSSCAKPCRLYKTWIEKKKTEYEKQQKAYEQQKSNYENEQKDKCQTQSNNNANEFSRTLGASPTAAEFLQKLGSCKNDNGYENGEDNKIDFKNPDKTFKEAHSCDPCPITGVKCQNGHCVGSANGKECKNNKITAEDIKNKTDPNGNIEMVVSDDSTNTFEHLGDCKSSGIFKGIRKDEWKCANVCGVDICTLEKKIKNGQEGDKKYITMKELLKRWLEYFLEDYNRIRKKIKLCTKKEDGCKCIKGCIEKWVQEKTKEWQKINDTYLEQYKNDDGNTLTNFLEQFQYRTEFKNAIKPCDGLDQFKTSCGLNSTDNSQNGNNNDLVLCLLNKLQKKISECKEQHSGQTQTPCDNSSLSGKESTLVEDVDDYEEQNPENKVEQPKFCPDMKEPKKENDEEVGTCGGDEEKKKVEDSVIEQKEEEAASAPEESPPLTPEAPKKEENVVPKPPPPPKKRRIKTRNVLDHPAVIPALMSSTIMWSIGIGFAAFTYFYLKKKTKSSVGNLFQILQIPKSDYDIPTLKSSNRYIPYASDRHKGKTYIYMEGDSSGDEKYAFMSDTTDITSSESEYEELDINDIYVPGSPKYKTLIEVVLEPSKRDTQNDIHNDIPSDIPNSDTPPPITDDEWNQLKKDFISNMLQNTQNTEPNILHDNVDNNTHPTMSRHNMDQKPFIMSIHDRNLFSGEEYNYDMFNSGNNPINISDSTNSMDSLTSNNHSPYNDKNDLYSGIDLINDALSGNHIDIYDEMLKRKENELFGTQHHPKNITSNRVVTQTSSDDPITNQINLFHKWLDRHRDMCEKWKNNHERLPKLKELWENETHSGDINSGIPSGNHVLNTDVSIQIDMDNPKTMNEFTNMDTNPDKSTMDTILDDLEKYNEPYYYDFYKHDIYYDVNDDKASEDHINMDHNKMDNNNSDVPTNVQIEMNVINNQELLQNEYPISHM</sequence>
<dbReference type="Gene3D" id="1.20.58.1930">
    <property type="match status" value="1"/>
</dbReference>
<dbReference type="GO" id="GO:0016020">
    <property type="term" value="C:membrane"/>
    <property type="evidence" value="ECO:0007669"/>
    <property type="project" value="InterPro"/>
</dbReference>
<evidence type="ECO:0000259" key="6">
    <source>
        <dbReference type="Pfam" id="PF18562"/>
    </source>
</evidence>
<feature type="region of interest" description="Disordered" evidence="1">
    <location>
        <begin position="764"/>
        <end position="846"/>
    </location>
</feature>
<feature type="region of interest" description="Disordered" evidence="1">
    <location>
        <begin position="1582"/>
        <end position="1700"/>
    </location>
</feature>
<dbReference type="InterPro" id="IPR042202">
    <property type="entry name" value="Duffy-ag-bd_sf"/>
</dbReference>
<dbReference type="Gene3D" id="1.20.58.830">
    <property type="match status" value="3"/>
</dbReference>
<dbReference type="Pfam" id="PF15445">
    <property type="entry name" value="ATS"/>
    <property type="match status" value="1"/>
</dbReference>
<dbReference type="SUPFAM" id="SSF140924">
    <property type="entry name" value="Duffy binding domain-like"/>
    <property type="match status" value="4"/>
</dbReference>
<dbReference type="EMBL" id="L42636">
    <property type="protein sequence ID" value="AAA75399.1"/>
    <property type="molecule type" value="Genomic_DNA"/>
</dbReference>
<dbReference type="VEuPathDB" id="PlasmoDB:PfSN01_050037900"/>
<name>Q26034_PLAFA</name>
<dbReference type="VEuPathDB" id="PlasmoDB:PfGA01_070036500"/>
<dbReference type="Pfam" id="PF22672">
    <property type="entry name" value="DBL_C"/>
    <property type="match status" value="2"/>
</dbReference>